<sequence>MNPFVSATAQSPASSQPAVNPWPTYPSPCSSFAAPLTPGKATNDSALSNDSRKSETNPVEPESTSLDARLAQLAGNLAIGPSTSSSSSKMLPSTSSSSVSATTSISHQPNGASTTMYRAPDGSLTSVNWTGRGNPLPVQSGPTHNPTMVRVSASMNQLHSGSTNPWKTPNIDYHFNSSAVTAAPYAVVPMATPIGYSLSAAPVPSMTVRGTPAVVGVVPVLSNPISGYPVSAAYPPCTMPFPPSANHGGASVLRTQTPPATNSLNPFL</sequence>
<dbReference type="Proteomes" id="UP000728185">
    <property type="component" value="Unassembled WGS sequence"/>
</dbReference>
<dbReference type="AlphaFoldDB" id="A0A8E0VF43"/>
<comment type="caution">
    <text evidence="2">The sequence shown here is derived from an EMBL/GenBank/DDBJ whole genome shotgun (WGS) entry which is preliminary data.</text>
</comment>
<feature type="region of interest" description="Disordered" evidence="1">
    <location>
        <begin position="1"/>
        <end position="64"/>
    </location>
</feature>
<feature type="compositionally biased region" description="Low complexity" evidence="1">
    <location>
        <begin position="82"/>
        <end position="106"/>
    </location>
</feature>
<gene>
    <name evidence="2" type="ORF">FBUS_02354</name>
</gene>
<feature type="compositionally biased region" description="Polar residues" evidence="1">
    <location>
        <begin position="107"/>
        <end position="116"/>
    </location>
</feature>
<dbReference type="OrthoDB" id="10607777at2759"/>
<keyword evidence="3" id="KW-1185">Reference proteome</keyword>
<evidence type="ECO:0000256" key="1">
    <source>
        <dbReference type="SAM" id="MobiDB-lite"/>
    </source>
</evidence>
<evidence type="ECO:0000313" key="2">
    <source>
        <dbReference type="EMBL" id="KAA0190091.1"/>
    </source>
</evidence>
<reference evidence="2" key="1">
    <citation type="submission" date="2019-05" db="EMBL/GenBank/DDBJ databases">
        <title>Annotation for the trematode Fasciolopsis buski.</title>
        <authorList>
            <person name="Choi Y.-J."/>
        </authorList>
    </citation>
    <scope>NUCLEOTIDE SEQUENCE</scope>
    <source>
        <strain evidence="2">HT</strain>
        <tissue evidence="2">Whole worm</tissue>
    </source>
</reference>
<dbReference type="EMBL" id="LUCM01007372">
    <property type="protein sequence ID" value="KAA0190091.1"/>
    <property type="molecule type" value="Genomic_DNA"/>
</dbReference>
<feature type="compositionally biased region" description="Polar residues" evidence="1">
    <location>
        <begin position="40"/>
        <end position="49"/>
    </location>
</feature>
<organism evidence="2 3">
    <name type="scientific">Fasciolopsis buskii</name>
    <dbReference type="NCBI Taxonomy" id="27845"/>
    <lineage>
        <taxon>Eukaryota</taxon>
        <taxon>Metazoa</taxon>
        <taxon>Spiralia</taxon>
        <taxon>Lophotrochozoa</taxon>
        <taxon>Platyhelminthes</taxon>
        <taxon>Trematoda</taxon>
        <taxon>Digenea</taxon>
        <taxon>Plagiorchiida</taxon>
        <taxon>Echinostomata</taxon>
        <taxon>Echinostomatoidea</taxon>
        <taxon>Fasciolidae</taxon>
        <taxon>Fasciolopsis</taxon>
    </lineage>
</organism>
<proteinExistence type="predicted"/>
<feature type="region of interest" description="Disordered" evidence="1">
    <location>
        <begin position="78"/>
        <end position="119"/>
    </location>
</feature>
<feature type="compositionally biased region" description="Low complexity" evidence="1">
    <location>
        <begin position="1"/>
        <end position="18"/>
    </location>
</feature>
<accession>A0A8E0VF43</accession>
<protein>
    <submittedName>
        <fullName evidence="2">Uncharacterized protein</fullName>
    </submittedName>
</protein>
<name>A0A8E0VF43_9TREM</name>
<evidence type="ECO:0000313" key="3">
    <source>
        <dbReference type="Proteomes" id="UP000728185"/>
    </source>
</evidence>